<keyword evidence="3" id="KW-0072">Autophagy</keyword>
<dbReference type="InterPro" id="IPR015943">
    <property type="entry name" value="WD40/YVTN_repeat-like_dom_sf"/>
</dbReference>
<dbReference type="InterPro" id="IPR048720">
    <property type="entry name" value="PROPPIN"/>
</dbReference>
<dbReference type="Pfam" id="PF21032">
    <property type="entry name" value="PROPPIN"/>
    <property type="match status" value="1"/>
</dbReference>
<dbReference type="GO" id="GO:0005737">
    <property type="term" value="C:cytoplasm"/>
    <property type="evidence" value="ECO:0007669"/>
    <property type="project" value="UniProtKB-ARBA"/>
</dbReference>
<name>A0AAN5DEJ5_9BILA</name>
<dbReference type="SMART" id="SM00320">
    <property type="entry name" value="WD40"/>
    <property type="match status" value="2"/>
</dbReference>
<feature type="transmembrane region" description="Helical" evidence="5">
    <location>
        <begin position="7"/>
        <end position="30"/>
    </location>
</feature>
<keyword evidence="2" id="KW-0677">Repeat</keyword>
<keyword evidence="1" id="KW-0853">WD repeat</keyword>
<keyword evidence="7" id="KW-1185">Reference proteome</keyword>
<evidence type="ECO:0000313" key="7">
    <source>
        <dbReference type="Proteomes" id="UP001328107"/>
    </source>
</evidence>
<sequence>RRKSADPFLCFNIFSFVSVVNLVISMTIVASPALPTNNRIKWVSYNMQQDCVVVATDKGVRIFNCHPLTEAVNLSEDQVGSIRIAQLLHRSNIIALVSGGLRPKYSPNTLMLWDDSKKRCVAECAVQGGPILNVFLNSSRLVLVQSKRVNIFGLQPLRFLRAEESGVNPLGVAAMGGESHSACLVFPSFKQGTVQLVALESVNSEKSLAPSVVSAHVGEIAALAVNTQGTLLATGSAKGTVIRIFDTRTRLQLNELRRGTDPSTLHCLTFSPCGAFLAASSDKSTVHIFPTREKNEGASWNRKNLFDDTRRSCAQFSLPEDTVAKLAFVTEELENTTDSRNDVSSSSSSPAQMSVVAICSNGTFHRFSFNKEGLCERRAFDYLLQLGSEQDFWTTPV</sequence>
<accession>A0AAN5DEJ5</accession>
<dbReference type="Proteomes" id="UP001328107">
    <property type="component" value="Unassembled WGS sequence"/>
</dbReference>
<evidence type="ECO:0000256" key="1">
    <source>
        <dbReference type="ARBA" id="ARBA00022574"/>
    </source>
</evidence>
<keyword evidence="5" id="KW-0812">Transmembrane</keyword>
<organism evidence="6 7">
    <name type="scientific">Pristionchus mayeri</name>
    <dbReference type="NCBI Taxonomy" id="1317129"/>
    <lineage>
        <taxon>Eukaryota</taxon>
        <taxon>Metazoa</taxon>
        <taxon>Ecdysozoa</taxon>
        <taxon>Nematoda</taxon>
        <taxon>Chromadorea</taxon>
        <taxon>Rhabditida</taxon>
        <taxon>Rhabditina</taxon>
        <taxon>Diplogasteromorpha</taxon>
        <taxon>Diplogasteroidea</taxon>
        <taxon>Neodiplogasteridae</taxon>
        <taxon>Pristionchus</taxon>
    </lineage>
</organism>
<evidence type="ECO:0000256" key="5">
    <source>
        <dbReference type="SAM" id="Phobius"/>
    </source>
</evidence>
<evidence type="ECO:0000256" key="2">
    <source>
        <dbReference type="ARBA" id="ARBA00022737"/>
    </source>
</evidence>
<feature type="non-terminal residue" evidence="6">
    <location>
        <position position="1"/>
    </location>
</feature>
<evidence type="ECO:0000256" key="4">
    <source>
        <dbReference type="ARBA" id="ARBA00025740"/>
    </source>
</evidence>
<dbReference type="InterPro" id="IPR036322">
    <property type="entry name" value="WD40_repeat_dom_sf"/>
</dbReference>
<dbReference type="AlphaFoldDB" id="A0AAN5DEJ5"/>
<dbReference type="InterPro" id="IPR001680">
    <property type="entry name" value="WD40_rpt"/>
</dbReference>
<keyword evidence="5" id="KW-1133">Transmembrane helix</keyword>
<comment type="caution">
    <text evidence="6">The sequence shown here is derived from an EMBL/GenBank/DDBJ whole genome shotgun (WGS) entry which is preliminary data.</text>
</comment>
<evidence type="ECO:0008006" key="8">
    <source>
        <dbReference type="Google" id="ProtNLM"/>
    </source>
</evidence>
<dbReference type="EMBL" id="BTRK01000006">
    <property type="protein sequence ID" value="GMR60712.1"/>
    <property type="molecule type" value="Genomic_DNA"/>
</dbReference>
<evidence type="ECO:0000313" key="6">
    <source>
        <dbReference type="EMBL" id="GMR60712.1"/>
    </source>
</evidence>
<gene>
    <name evidence="6" type="ORF">PMAYCL1PPCAC_30907</name>
</gene>
<dbReference type="GO" id="GO:0006914">
    <property type="term" value="P:autophagy"/>
    <property type="evidence" value="ECO:0007669"/>
    <property type="project" value="UniProtKB-KW"/>
</dbReference>
<keyword evidence="5" id="KW-0472">Membrane</keyword>
<reference evidence="7" key="1">
    <citation type="submission" date="2022-10" db="EMBL/GenBank/DDBJ databases">
        <title>Genome assembly of Pristionchus species.</title>
        <authorList>
            <person name="Yoshida K."/>
            <person name="Sommer R.J."/>
        </authorList>
    </citation>
    <scope>NUCLEOTIDE SEQUENCE [LARGE SCALE GENOMIC DNA]</scope>
    <source>
        <strain evidence="7">RS5460</strain>
    </source>
</reference>
<evidence type="ECO:0000256" key="3">
    <source>
        <dbReference type="ARBA" id="ARBA00023006"/>
    </source>
</evidence>
<comment type="similarity">
    <text evidence="4">Belongs to the WD repeat PROPPIN family.</text>
</comment>
<protein>
    <recommendedName>
        <fullName evidence="8">WD40 domain-containing protein</fullName>
    </recommendedName>
</protein>
<dbReference type="Gene3D" id="2.130.10.10">
    <property type="entry name" value="YVTN repeat-like/Quinoprotein amine dehydrogenase"/>
    <property type="match status" value="1"/>
</dbReference>
<dbReference type="PANTHER" id="PTHR11227">
    <property type="entry name" value="WD-REPEAT PROTEIN INTERACTING WITH PHOSPHOINOSIDES WIPI -RELATED"/>
    <property type="match status" value="1"/>
</dbReference>
<proteinExistence type="inferred from homology"/>
<dbReference type="SUPFAM" id="SSF50978">
    <property type="entry name" value="WD40 repeat-like"/>
    <property type="match status" value="1"/>
</dbReference>